<dbReference type="EMBL" id="AEWJ01000025">
    <property type="protein sequence ID" value="EGD59780.1"/>
    <property type="molecule type" value="Genomic_DNA"/>
</dbReference>
<name>F1Z6X0_9SPHN</name>
<feature type="region of interest" description="Disordered" evidence="1">
    <location>
        <begin position="74"/>
        <end position="101"/>
    </location>
</feature>
<proteinExistence type="predicted"/>
<dbReference type="AlphaFoldDB" id="F1Z6X0"/>
<dbReference type="InParanoid" id="F1Z6X0"/>
<protein>
    <submittedName>
        <fullName evidence="2">Uncharacterized protein</fullName>
    </submittedName>
</protein>
<feature type="compositionally biased region" description="Pro residues" evidence="1">
    <location>
        <begin position="81"/>
        <end position="91"/>
    </location>
</feature>
<dbReference type="Proteomes" id="UP000004728">
    <property type="component" value="Unassembled WGS sequence"/>
</dbReference>
<reference evidence="2 3" key="1">
    <citation type="journal article" date="2012" name="J. Bacteriol.">
        <title>Draft Genome Sequence of Novosphingobium nitrogenifigens Y88T.</title>
        <authorList>
            <person name="Strabala T.J."/>
            <person name="Macdonald L."/>
            <person name="Liu V."/>
            <person name="Smit A.M."/>
        </authorList>
    </citation>
    <scope>NUCLEOTIDE SEQUENCE [LARGE SCALE GENOMIC DNA]</scope>
    <source>
        <strain evidence="2 3">DSM 19370</strain>
    </source>
</reference>
<evidence type="ECO:0000313" key="3">
    <source>
        <dbReference type="Proteomes" id="UP000004728"/>
    </source>
</evidence>
<evidence type="ECO:0000256" key="1">
    <source>
        <dbReference type="SAM" id="MobiDB-lite"/>
    </source>
</evidence>
<sequence length="101" mass="10258">MIERAGTAGEATAPAAATPVSVRLLAVMLSGAVLMLGGCEDKALPPTPASSDPAMARALESPLLVDPDLSQFNARNLAIQPPGPDTPPHPLPGEASSLRRP</sequence>
<comment type="caution">
    <text evidence="2">The sequence shown here is derived from an EMBL/GenBank/DDBJ whole genome shotgun (WGS) entry which is preliminary data.</text>
</comment>
<accession>F1Z6X0</accession>
<organism evidence="2 3">
    <name type="scientific">Novosphingobium nitrogenifigens DSM 19370</name>
    <dbReference type="NCBI Taxonomy" id="983920"/>
    <lineage>
        <taxon>Bacteria</taxon>
        <taxon>Pseudomonadati</taxon>
        <taxon>Pseudomonadota</taxon>
        <taxon>Alphaproteobacteria</taxon>
        <taxon>Sphingomonadales</taxon>
        <taxon>Sphingomonadaceae</taxon>
        <taxon>Novosphingobium</taxon>
    </lineage>
</organism>
<dbReference type="HOGENOM" id="CLU_2288644_0_0_5"/>
<dbReference type="RefSeq" id="WP_008070164.1">
    <property type="nucleotide sequence ID" value="NZ_AQWK01000003.1"/>
</dbReference>
<keyword evidence="3" id="KW-1185">Reference proteome</keyword>
<gene>
    <name evidence="2" type="ORF">Y88_2564</name>
</gene>
<dbReference type="OrthoDB" id="7508662at2"/>
<evidence type="ECO:0000313" key="2">
    <source>
        <dbReference type="EMBL" id="EGD59780.1"/>
    </source>
</evidence>